<dbReference type="PANTHER" id="PTHR39322">
    <property type="entry name" value="ACYL-HOMOSERINE-LACTONE SYNTHASE"/>
    <property type="match status" value="1"/>
</dbReference>
<dbReference type="EMBL" id="JAEKPD010000022">
    <property type="protein sequence ID" value="MBJ3764321.1"/>
    <property type="molecule type" value="Genomic_DNA"/>
</dbReference>
<comment type="similarity">
    <text evidence="5 6">Belongs to the autoinducer synthase family.</text>
</comment>
<proteinExistence type="inferred from homology"/>
<evidence type="ECO:0000256" key="2">
    <source>
        <dbReference type="ARBA" id="ARBA00022679"/>
    </source>
</evidence>
<dbReference type="Proteomes" id="UP000642488">
    <property type="component" value="Unassembled WGS sequence"/>
</dbReference>
<dbReference type="GO" id="GO:0061579">
    <property type="term" value="F:N-acyl homoserine lactone synthase activity"/>
    <property type="evidence" value="ECO:0007669"/>
    <property type="project" value="UniProtKB-UniRule"/>
</dbReference>
<dbReference type="SUPFAM" id="SSF55729">
    <property type="entry name" value="Acyl-CoA N-acyltransferases (Nat)"/>
    <property type="match status" value="1"/>
</dbReference>
<evidence type="ECO:0000256" key="4">
    <source>
        <dbReference type="ARBA" id="ARBA00022929"/>
    </source>
</evidence>
<dbReference type="AlphaFoldDB" id="A0A934IJY0"/>
<keyword evidence="8" id="KW-1185">Reference proteome</keyword>
<comment type="caution">
    <text evidence="7">The sequence shown here is derived from an EMBL/GenBank/DDBJ whole genome shotgun (WGS) entry which is preliminary data.</text>
</comment>
<organism evidence="7 8">
    <name type="scientific">Palleronia pontilimi</name>
    <dbReference type="NCBI Taxonomy" id="1964209"/>
    <lineage>
        <taxon>Bacteria</taxon>
        <taxon>Pseudomonadati</taxon>
        <taxon>Pseudomonadota</taxon>
        <taxon>Alphaproteobacteria</taxon>
        <taxon>Rhodobacterales</taxon>
        <taxon>Roseobacteraceae</taxon>
        <taxon>Palleronia</taxon>
    </lineage>
</organism>
<keyword evidence="1 5" id="KW-0673">Quorum sensing</keyword>
<sequence>MIRFLSSNQLKDFPKLKGSMFRDRADQFQRRLGWEVSVDSQGFEMDEYDALNALYVIWERKDGQHGGSMRLLPTEGRCMVNEYFSHLMGGKQIKSPIIWECTRFCLSRNADSGTAAALMLAGAEVMTAYSLRHFVGVFDARMVRIYKRIGACPQVIGSQGEGRERISVGLWDFESEAQARISKNANIPPAQTRAWFNNEPLAHRQKVLEA</sequence>
<evidence type="ECO:0000256" key="1">
    <source>
        <dbReference type="ARBA" id="ARBA00022654"/>
    </source>
</evidence>
<evidence type="ECO:0000256" key="3">
    <source>
        <dbReference type="ARBA" id="ARBA00022691"/>
    </source>
</evidence>
<dbReference type="GO" id="GO:0009372">
    <property type="term" value="P:quorum sensing"/>
    <property type="evidence" value="ECO:0007669"/>
    <property type="project" value="UniProtKB-UniRule"/>
</dbReference>
<evidence type="ECO:0000256" key="5">
    <source>
        <dbReference type="PROSITE-ProRule" id="PRU00533"/>
    </source>
</evidence>
<keyword evidence="2 6" id="KW-0808">Transferase</keyword>
<evidence type="ECO:0000256" key="6">
    <source>
        <dbReference type="RuleBase" id="RU361135"/>
    </source>
</evidence>
<dbReference type="PROSITE" id="PS51187">
    <property type="entry name" value="AUTOINDUCER_SYNTH_2"/>
    <property type="match status" value="1"/>
</dbReference>
<dbReference type="Gene3D" id="3.40.630.30">
    <property type="match status" value="1"/>
</dbReference>
<evidence type="ECO:0000313" key="7">
    <source>
        <dbReference type="EMBL" id="MBJ3764321.1"/>
    </source>
</evidence>
<name>A0A934IJY0_9RHOB</name>
<dbReference type="Pfam" id="PF00765">
    <property type="entry name" value="Autoind_synth"/>
    <property type="match status" value="1"/>
</dbReference>
<dbReference type="GO" id="GO:0007165">
    <property type="term" value="P:signal transduction"/>
    <property type="evidence" value="ECO:0007669"/>
    <property type="project" value="TreeGrafter"/>
</dbReference>
<dbReference type="RefSeq" id="WP_198917497.1">
    <property type="nucleotide sequence ID" value="NZ_JAEKPD010000022.1"/>
</dbReference>
<dbReference type="PANTHER" id="PTHR39322:SF1">
    <property type="entry name" value="ISOVALERYL-HOMOSERINE LACTONE SYNTHASE"/>
    <property type="match status" value="1"/>
</dbReference>
<reference evidence="7" key="1">
    <citation type="submission" date="2020-12" db="EMBL/GenBank/DDBJ databases">
        <title>Bacterial taxonomy.</title>
        <authorList>
            <person name="Pan X."/>
        </authorList>
    </citation>
    <scope>NUCLEOTIDE SEQUENCE</scope>
    <source>
        <strain evidence="7">KCTC 52957</strain>
    </source>
</reference>
<accession>A0A934IJY0</accession>
<dbReference type="EC" id="2.3.1.184" evidence="6"/>
<gene>
    <name evidence="7" type="ORF">ILP92_16380</name>
</gene>
<comment type="catalytic activity">
    <reaction evidence="6">
        <text>a fatty acyl-[ACP] + S-adenosyl-L-methionine = an N-acyl-L-homoserine lactone + S-methyl-5'-thioadenosine + holo-[ACP] + H(+)</text>
        <dbReference type="Rhea" id="RHEA:10096"/>
        <dbReference type="Rhea" id="RHEA-COMP:9685"/>
        <dbReference type="Rhea" id="RHEA-COMP:14125"/>
        <dbReference type="ChEBI" id="CHEBI:15378"/>
        <dbReference type="ChEBI" id="CHEBI:17509"/>
        <dbReference type="ChEBI" id="CHEBI:55474"/>
        <dbReference type="ChEBI" id="CHEBI:59789"/>
        <dbReference type="ChEBI" id="CHEBI:64479"/>
        <dbReference type="ChEBI" id="CHEBI:138651"/>
        <dbReference type="EC" id="2.3.1.184"/>
    </reaction>
</comment>
<keyword evidence="3 6" id="KW-0949">S-adenosyl-L-methionine</keyword>
<keyword evidence="4 5" id="KW-0071">Autoinducer synthesis</keyword>
<dbReference type="InterPro" id="IPR001690">
    <property type="entry name" value="Autoind_synthase"/>
</dbReference>
<dbReference type="PRINTS" id="PR01549">
    <property type="entry name" value="AUTOINDCRSYN"/>
</dbReference>
<dbReference type="InterPro" id="IPR016181">
    <property type="entry name" value="Acyl_CoA_acyltransferase"/>
</dbReference>
<protein>
    <recommendedName>
        <fullName evidence="6">Acyl-homoserine-lactone synthase</fullName>
        <ecNumber evidence="6">2.3.1.184</ecNumber>
    </recommendedName>
    <alternativeName>
        <fullName evidence="6">Autoinducer synthesis protein</fullName>
    </alternativeName>
</protein>
<evidence type="ECO:0000313" key="8">
    <source>
        <dbReference type="Proteomes" id="UP000642488"/>
    </source>
</evidence>